<dbReference type="InterPro" id="IPR020846">
    <property type="entry name" value="MFS_dom"/>
</dbReference>
<dbReference type="PANTHER" id="PTHR48022:SF2">
    <property type="entry name" value="PLASTIDIC GLUCOSE TRANSPORTER 4"/>
    <property type="match status" value="1"/>
</dbReference>
<dbReference type="InterPro" id="IPR005828">
    <property type="entry name" value="MFS_sugar_transport-like"/>
</dbReference>
<feature type="transmembrane region" description="Helical" evidence="7">
    <location>
        <begin position="269"/>
        <end position="290"/>
    </location>
</feature>
<dbReference type="PROSITE" id="PS50850">
    <property type="entry name" value="MFS"/>
    <property type="match status" value="1"/>
</dbReference>
<dbReference type="PANTHER" id="PTHR48022">
    <property type="entry name" value="PLASTIDIC GLUCOSE TRANSPORTER 4"/>
    <property type="match status" value="1"/>
</dbReference>
<dbReference type="KEGG" id="ehx:EMIHUDRAFT_99993"/>
<dbReference type="PROSITE" id="PS00217">
    <property type="entry name" value="SUGAR_TRANSPORT_2"/>
    <property type="match status" value="1"/>
</dbReference>
<dbReference type="RefSeq" id="XP_005780958.1">
    <property type="nucleotide sequence ID" value="XM_005780901.1"/>
</dbReference>
<feature type="transmembrane region" description="Helical" evidence="7">
    <location>
        <begin position="432"/>
        <end position="452"/>
    </location>
</feature>
<protein>
    <recommendedName>
        <fullName evidence="8">Major facilitator superfamily (MFS) profile domain-containing protein</fullName>
    </recommendedName>
</protein>
<feature type="transmembrane region" description="Helical" evidence="7">
    <location>
        <begin position="368"/>
        <end position="392"/>
    </location>
</feature>
<evidence type="ECO:0000313" key="9">
    <source>
        <dbReference type="EnsemblProtists" id="EOD28529"/>
    </source>
</evidence>
<keyword evidence="4 7" id="KW-1133">Transmembrane helix</keyword>
<evidence type="ECO:0000256" key="3">
    <source>
        <dbReference type="ARBA" id="ARBA00022692"/>
    </source>
</evidence>
<proteinExistence type="inferred from homology"/>
<keyword evidence="10" id="KW-1185">Reference proteome</keyword>
<evidence type="ECO:0000256" key="2">
    <source>
        <dbReference type="ARBA" id="ARBA00010992"/>
    </source>
</evidence>
<feature type="transmembrane region" description="Helical" evidence="7">
    <location>
        <begin position="142"/>
        <end position="164"/>
    </location>
</feature>
<dbReference type="HOGENOM" id="CLU_390530_0_0_1"/>
<evidence type="ECO:0000313" key="10">
    <source>
        <dbReference type="Proteomes" id="UP000013827"/>
    </source>
</evidence>
<feature type="transmembrane region" description="Helical" evidence="7">
    <location>
        <begin position="310"/>
        <end position="331"/>
    </location>
</feature>
<keyword evidence="5 7" id="KW-0472">Membrane</keyword>
<dbReference type="GO" id="GO:0005351">
    <property type="term" value="F:carbohydrate:proton symporter activity"/>
    <property type="evidence" value="ECO:0007669"/>
    <property type="project" value="TreeGrafter"/>
</dbReference>
<dbReference type="eggNOG" id="KOG0254">
    <property type="taxonomic scope" value="Eukaryota"/>
</dbReference>
<evidence type="ECO:0000256" key="1">
    <source>
        <dbReference type="ARBA" id="ARBA00004141"/>
    </source>
</evidence>
<feature type="domain" description="Major facilitator superfamily (MFS) profile" evidence="8">
    <location>
        <begin position="19"/>
        <end position="460"/>
    </location>
</feature>
<feature type="region of interest" description="Disordered" evidence="6">
    <location>
        <begin position="516"/>
        <end position="535"/>
    </location>
</feature>
<evidence type="ECO:0000256" key="5">
    <source>
        <dbReference type="ARBA" id="ARBA00023136"/>
    </source>
</evidence>
<dbReference type="InterPro" id="IPR036259">
    <property type="entry name" value="MFS_trans_sf"/>
</dbReference>
<comment type="similarity">
    <text evidence="2">Belongs to the major facilitator superfamily. Sugar transporter (TC 2.A.1.1) family.</text>
</comment>
<comment type="subcellular location">
    <subcellularLocation>
        <location evidence="1">Membrane</location>
        <topology evidence="1">Multi-pass membrane protein</topology>
    </subcellularLocation>
</comment>
<evidence type="ECO:0000256" key="7">
    <source>
        <dbReference type="SAM" id="Phobius"/>
    </source>
</evidence>
<organism evidence="9 10">
    <name type="scientific">Emiliania huxleyi (strain CCMP1516)</name>
    <dbReference type="NCBI Taxonomy" id="280463"/>
    <lineage>
        <taxon>Eukaryota</taxon>
        <taxon>Haptista</taxon>
        <taxon>Haptophyta</taxon>
        <taxon>Prymnesiophyceae</taxon>
        <taxon>Isochrysidales</taxon>
        <taxon>Noelaerhabdaceae</taxon>
        <taxon>Emiliania</taxon>
    </lineage>
</organism>
<dbReference type="Proteomes" id="UP000013827">
    <property type="component" value="Unassembled WGS sequence"/>
</dbReference>
<dbReference type="GO" id="GO:0016020">
    <property type="term" value="C:membrane"/>
    <property type="evidence" value="ECO:0007669"/>
    <property type="project" value="UniProtKB-SubCell"/>
</dbReference>
<dbReference type="Pfam" id="PF00083">
    <property type="entry name" value="Sugar_tr"/>
    <property type="match status" value="1"/>
</dbReference>
<dbReference type="PaxDb" id="2903-EOD28529"/>
<sequence>MASGCACGGSSWSREESLGITLTVLGGMHYGYNLAIPAVAAKGIAASLGLHIDEGYLTSITLLGALLGSPLAGAVAETSGRRMSTILGESLSVLGAVACSLASSPTTLAVTRFVVGLGVGFCTLCKPLYISETVLSDRRGTVLALFAPSVAVGILIAEATPLLLPAGAAESPISVATGASNASLVGAPAPAAAVSAAWRLQVASGAVLPATLLAIAVAAMPESPAWLAMRASGSDGGSGAGPREGPSDELLAEEPGALALLGSGSARRVAFLATLLAFAQQGTGAAGVILFPKELVGSAVELAGAPQPSWALLVVPASNLAGAVAGTALIGAVGCRRAMLGGLSGMTAATLLPLLLPRLLPPPSAPMLAALLASLGGWAIFFQLGPGCSYFVAVTEAAPPRLRALSVSLGNSARYFLELLAIRYFVQVWGAASHASLLLGVAAVSALCALLLQLHLSESRHPSGGIDLSATWRSSGAEQLPRGASGYTSAPAAVAAAATPPQSVRVHGGGGVEGRGMEGRGMRSSGSAPSLATPNGSLDALFPPLARTLGRLSASRPPSFLLDLFAEAGGSERGSRGYSPAGGTPPPAGELSVTVAAAASEDADEPYAVEGSFAGRAHPRCRRRFSSFETLLQHLAASGSILVCSTAVRLTPAAQACIEGWSSRLGYEHAAAGAAGHAPLLQQLVDDLLQFQELRDSDLLHAFVFDD</sequence>
<reference evidence="9" key="2">
    <citation type="submission" date="2024-10" db="UniProtKB">
        <authorList>
            <consortium name="EnsemblProtists"/>
        </authorList>
    </citation>
    <scope>IDENTIFICATION</scope>
</reference>
<keyword evidence="3 7" id="KW-0812">Transmembrane</keyword>
<dbReference type="SUPFAM" id="SSF103473">
    <property type="entry name" value="MFS general substrate transporter"/>
    <property type="match status" value="1"/>
</dbReference>
<accession>A0A0D3JYE4</accession>
<dbReference type="EnsemblProtists" id="EOD28529">
    <property type="protein sequence ID" value="EOD28529"/>
    <property type="gene ID" value="EMIHUDRAFT_99993"/>
</dbReference>
<dbReference type="InterPro" id="IPR050360">
    <property type="entry name" value="MFS_Sugar_Transporters"/>
</dbReference>
<dbReference type="Gene3D" id="1.20.1250.20">
    <property type="entry name" value="MFS general substrate transporter like domains"/>
    <property type="match status" value="2"/>
</dbReference>
<dbReference type="InterPro" id="IPR005829">
    <property type="entry name" value="Sugar_transporter_CS"/>
</dbReference>
<feature type="transmembrane region" description="Helical" evidence="7">
    <location>
        <begin position="198"/>
        <end position="220"/>
    </location>
</feature>
<evidence type="ECO:0000256" key="4">
    <source>
        <dbReference type="ARBA" id="ARBA00022989"/>
    </source>
</evidence>
<feature type="transmembrane region" description="Helical" evidence="7">
    <location>
        <begin position="338"/>
        <end position="356"/>
    </location>
</feature>
<evidence type="ECO:0000256" key="6">
    <source>
        <dbReference type="SAM" id="MobiDB-lite"/>
    </source>
</evidence>
<evidence type="ECO:0000259" key="8">
    <source>
        <dbReference type="PROSITE" id="PS50850"/>
    </source>
</evidence>
<feature type="transmembrane region" description="Helical" evidence="7">
    <location>
        <begin position="109"/>
        <end position="130"/>
    </location>
</feature>
<dbReference type="GeneID" id="17274075"/>
<reference evidence="10" key="1">
    <citation type="journal article" date="2013" name="Nature">
        <title>Pan genome of the phytoplankton Emiliania underpins its global distribution.</title>
        <authorList>
            <person name="Read B.A."/>
            <person name="Kegel J."/>
            <person name="Klute M.J."/>
            <person name="Kuo A."/>
            <person name="Lefebvre S.C."/>
            <person name="Maumus F."/>
            <person name="Mayer C."/>
            <person name="Miller J."/>
            <person name="Monier A."/>
            <person name="Salamov A."/>
            <person name="Young J."/>
            <person name="Aguilar M."/>
            <person name="Claverie J.M."/>
            <person name="Frickenhaus S."/>
            <person name="Gonzalez K."/>
            <person name="Herman E.K."/>
            <person name="Lin Y.C."/>
            <person name="Napier J."/>
            <person name="Ogata H."/>
            <person name="Sarno A.F."/>
            <person name="Shmutz J."/>
            <person name="Schroeder D."/>
            <person name="de Vargas C."/>
            <person name="Verret F."/>
            <person name="von Dassow P."/>
            <person name="Valentin K."/>
            <person name="Van de Peer Y."/>
            <person name="Wheeler G."/>
            <person name="Dacks J.B."/>
            <person name="Delwiche C.F."/>
            <person name="Dyhrman S.T."/>
            <person name="Glockner G."/>
            <person name="John U."/>
            <person name="Richards T."/>
            <person name="Worden A.Z."/>
            <person name="Zhang X."/>
            <person name="Grigoriev I.V."/>
            <person name="Allen A.E."/>
            <person name="Bidle K."/>
            <person name="Borodovsky M."/>
            <person name="Bowler C."/>
            <person name="Brownlee C."/>
            <person name="Cock J.M."/>
            <person name="Elias M."/>
            <person name="Gladyshev V.N."/>
            <person name="Groth M."/>
            <person name="Guda C."/>
            <person name="Hadaegh A."/>
            <person name="Iglesias-Rodriguez M.D."/>
            <person name="Jenkins J."/>
            <person name="Jones B.M."/>
            <person name="Lawson T."/>
            <person name="Leese F."/>
            <person name="Lindquist E."/>
            <person name="Lobanov A."/>
            <person name="Lomsadze A."/>
            <person name="Malik S.B."/>
            <person name="Marsh M.E."/>
            <person name="Mackinder L."/>
            <person name="Mock T."/>
            <person name="Mueller-Roeber B."/>
            <person name="Pagarete A."/>
            <person name="Parker M."/>
            <person name="Probert I."/>
            <person name="Quesneville H."/>
            <person name="Raines C."/>
            <person name="Rensing S.A."/>
            <person name="Riano-Pachon D.M."/>
            <person name="Richier S."/>
            <person name="Rokitta S."/>
            <person name="Shiraiwa Y."/>
            <person name="Soanes D.M."/>
            <person name="van der Giezen M."/>
            <person name="Wahlund T.M."/>
            <person name="Williams B."/>
            <person name="Wilson W."/>
            <person name="Wolfe G."/>
            <person name="Wurch L.L."/>
        </authorList>
    </citation>
    <scope>NUCLEOTIDE SEQUENCE</scope>
</reference>
<name>A0A0D3JYE4_EMIH1</name>
<dbReference type="AlphaFoldDB" id="A0A0D3JYE4"/>